<proteinExistence type="predicted"/>
<organism evidence="2 3">
    <name type="scientific">Scheffersomyces stipitis (strain ATCC 58785 / CBS 6054 / NBRC 10063 / NRRL Y-11545)</name>
    <name type="common">Yeast</name>
    <name type="synonym">Pichia stipitis</name>
    <dbReference type="NCBI Taxonomy" id="322104"/>
    <lineage>
        <taxon>Eukaryota</taxon>
        <taxon>Fungi</taxon>
        <taxon>Dikarya</taxon>
        <taxon>Ascomycota</taxon>
        <taxon>Saccharomycotina</taxon>
        <taxon>Pichiomycetes</taxon>
        <taxon>Debaryomycetaceae</taxon>
        <taxon>Scheffersomyces</taxon>
    </lineage>
</organism>
<evidence type="ECO:0000256" key="1">
    <source>
        <dbReference type="SAM" id="MobiDB-lite"/>
    </source>
</evidence>
<feature type="compositionally biased region" description="Polar residues" evidence="1">
    <location>
        <begin position="1"/>
        <end position="29"/>
    </location>
</feature>
<sequence>MNTLRENSNTSNISPHKESPTMSAPTVTTRPKAALKKEELEKIAKQLKKKLSKASIAAKQSLSPTDVKTSTSMPRSSPLKSYSLKKQYSGSAINNLSSSPNTLCSPTGKSPTHLNTPAAIYLSSSPLRNMAADSTENDESLDSPTKRRKTSPRMDSKGPHMVLEEIQRPNTPSGSLQSSLKPSLELTAADAEKNKKKEQPTTTPTLAKRELHGSPPSSANILLQTPKQSRANTNGGAYNDEEGADLLMYLATSPSPAKPYFSNSARPIHGSSQIHPTSSSVPNSSGSLSLTHKPTMSAGSSSSFILPPPVTPKRHSTINSKTPQNRLTPSMNLFNNLNGNTGLPSSGLTLTPTGFNMNDYVNFFTPSPGGTGLNKNLLRTPDFNNLLNGQPNTTVEASGGVNGRPKVDGKMLNFNKVLFSSSANGPEGNAKE</sequence>
<dbReference type="HOGENOM" id="CLU_037539_0_0_1"/>
<feature type="compositionally biased region" description="Basic and acidic residues" evidence="1">
    <location>
        <begin position="35"/>
        <end position="44"/>
    </location>
</feature>
<keyword evidence="3" id="KW-1185">Reference proteome</keyword>
<feature type="compositionally biased region" description="Basic and acidic residues" evidence="1">
    <location>
        <begin position="190"/>
        <end position="199"/>
    </location>
</feature>
<dbReference type="OrthoDB" id="2163387at2759"/>
<feature type="compositionally biased region" description="Polar residues" evidence="1">
    <location>
        <begin position="215"/>
        <end position="236"/>
    </location>
</feature>
<dbReference type="RefSeq" id="XP_001384067.2">
    <property type="nucleotide sequence ID" value="XM_001384030.1"/>
</dbReference>
<feature type="region of interest" description="Disordered" evidence="1">
    <location>
        <begin position="1"/>
        <end position="160"/>
    </location>
</feature>
<feature type="region of interest" description="Disordered" evidence="1">
    <location>
        <begin position="190"/>
        <end position="239"/>
    </location>
</feature>
<evidence type="ECO:0000313" key="3">
    <source>
        <dbReference type="Proteomes" id="UP000002258"/>
    </source>
</evidence>
<name>A3LTA8_PICST</name>
<dbReference type="KEGG" id="pic:PICST_67522"/>
<evidence type="ECO:0000313" key="2">
    <source>
        <dbReference type="EMBL" id="ABN66038.2"/>
    </source>
</evidence>
<feature type="compositionally biased region" description="Low complexity" evidence="1">
    <location>
        <begin position="53"/>
        <end position="63"/>
    </location>
</feature>
<feature type="compositionally biased region" description="Polar residues" evidence="1">
    <location>
        <begin position="290"/>
        <end position="304"/>
    </location>
</feature>
<gene>
    <name evidence="2" type="ORF">PICST_67522</name>
</gene>
<feature type="compositionally biased region" description="Polar residues" evidence="1">
    <location>
        <begin position="317"/>
        <end position="328"/>
    </location>
</feature>
<dbReference type="EMBL" id="CP000498">
    <property type="protein sequence ID" value="ABN66038.2"/>
    <property type="molecule type" value="Genomic_DNA"/>
</dbReference>
<dbReference type="FunCoup" id="A3LTA8">
    <property type="interactions" value="64"/>
</dbReference>
<dbReference type="AlphaFoldDB" id="A3LTA8"/>
<dbReference type="Proteomes" id="UP000002258">
    <property type="component" value="Chromosome 4"/>
</dbReference>
<feature type="compositionally biased region" description="Polar residues" evidence="1">
    <location>
        <begin position="262"/>
        <end position="277"/>
    </location>
</feature>
<dbReference type="OMA" id="MNDYVTF"/>
<protein>
    <submittedName>
        <fullName evidence="2">Uncharacterized protein</fullName>
    </submittedName>
</protein>
<feature type="compositionally biased region" description="Polar residues" evidence="1">
    <location>
        <begin position="64"/>
        <end position="115"/>
    </location>
</feature>
<feature type="region of interest" description="Disordered" evidence="1">
    <location>
        <begin position="262"/>
        <end position="304"/>
    </location>
</feature>
<reference evidence="2 3" key="1">
    <citation type="journal article" date="2007" name="Nat. Biotechnol.">
        <title>Genome sequence of the lignocellulose-bioconverting and xylose-fermenting yeast Pichia stipitis.</title>
        <authorList>
            <person name="Jeffries T.W."/>
            <person name="Grigoriev I.V."/>
            <person name="Grimwood J."/>
            <person name="Laplaza J.M."/>
            <person name="Aerts A."/>
            <person name="Salamov A."/>
            <person name="Schmutz J."/>
            <person name="Lindquist E."/>
            <person name="Dehal P."/>
            <person name="Shapiro H."/>
            <person name="Jin Y.S."/>
            <person name="Passoth V."/>
            <person name="Richardson P.M."/>
        </authorList>
    </citation>
    <scope>NUCLEOTIDE SEQUENCE [LARGE SCALE GENOMIC DNA]</scope>
    <source>
        <strain evidence="3">ATCC 58785 / CBS 6054 / NBRC 10063 / NRRL Y-11545</strain>
    </source>
</reference>
<feature type="region of interest" description="Disordered" evidence="1">
    <location>
        <begin position="309"/>
        <end position="328"/>
    </location>
</feature>
<accession>A3LTA8</accession>
<feature type="compositionally biased region" description="Low complexity" evidence="1">
    <location>
        <begin position="278"/>
        <end position="289"/>
    </location>
</feature>
<dbReference type="eggNOG" id="ENOG502S195">
    <property type="taxonomic scope" value="Eukaryota"/>
</dbReference>
<dbReference type="InParanoid" id="A3LTA8"/>
<dbReference type="GeneID" id="4838405"/>